<organism evidence="2 3">
    <name type="scientific">Pseudonocardia humida</name>
    <dbReference type="NCBI Taxonomy" id="2800819"/>
    <lineage>
        <taxon>Bacteria</taxon>
        <taxon>Bacillati</taxon>
        <taxon>Actinomycetota</taxon>
        <taxon>Actinomycetes</taxon>
        <taxon>Pseudonocardiales</taxon>
        <taxon>Pseudonocardiaceae</taxon>
        <taxon>Pseudonocardia</taxon>
    </lineage>
</organism>
<dbReference type="Proteomes" id="UP001165283">
    <property type="component" value="Unassembled WGS sequence"/>
</dbReference>
<proteinExistence type="predicted"/>
<sequence>MAYDLDLVHRLREILAAEPDVVEKPMFGGLGFMVAGHLTVTASGRGGLMLRVDPARAQDLLADPRASRVVMRGREMAGWLRVDLDAAADDDDLDRWVGLGLAHVRTLPPE</sequence>
<evidence type="ECO:0000259" key="1">
    <source>
        <dbReference type="Pfam" id="PF04993"/>
    </source>
</evidence>
<dbReference type="Pfam" id="PF04993">
    <property type="entry name" value="TfoX_N"/>
    <property type="match status" value="1"/>
</dbReference>
<accession>A0ABT1A6K1</accession>
<name>A0ABT1A6K1_9PSEU</name>
<comment type="caution">
    <text evidence="2">The sequence shown here is derived from an EMBL/GenBank/DDBJ whole genome shotgun (WGS) entry which is preliminary data.</text>
</comment>
<gene>
    <name evidence="2" type="ORF">KDL28_26650</name>
</gene>
<keyword evidence="3" id="KW-1185">Reference proteome</keyword>
<dbReference type="Gene3D" id="3.30.1460.30">
    <property type="entry name" value="YgaC/TfoX-N like chaperone"/>
    <property type="match status" value="1"/>
</dbReference>
<dbReference type="RefSeq" id="WP_252442856.1">
    <property type="nucleotide sequence ID" value="NZ_JAGSOV010000057.1"/>
</dbReference>
<dbReference type="EMBL" id="JAGSOV010000057">
    <property type="protein sequence ID" value="MCO1658651.1"/>
    <property type="molecule type" value="Genomic_DNA"/>
</dbReference>
<reference evidence="2" key="1">
    <citation type="submission" date="2021-04" db="EMBL/GenBank/DDBJ databases">
        <title>Pseudonocardia sp. nov., isolated from sandy soil of mangrove forest.</title>
        <authorList>
            <person name="Zan Z."/>
            <person name="Huang R."/>
            <person name="Liu W."/>
        </authorList>
    </citation>
    <scope>NUCLEOTIDE SEQUENCE</scope>
    <source>
        <strain evidence="2">S2-4</strain>
    </source>
</reference>
<evidence type="ECO:0000313" key="2">
    <source>
        <dbReference type="EMBL" id="MCO1658651.1"/>
    </source>
</evidence>
<dbReference type="InterPro" id="IPR007076">
    <property type="entry name" value="TfoX_N"/>
</dbReference>
<evidence type="ECO:0000313" key="3">
    <source>
        <dbReference type="Proteomes" id="UP001165283"/>
    </source>
</evidence>
<dbReference type="SUPFAM" id="SSF159894">
    <property type="entry name" value="YgaC/TfoX-N like"/>
    <property type="match status" value="1"/>
</dbReference>
<protein>
    <submittedName>
        <fullName evidence="2">TfoX/Sxy family protein</fullName>
    </submittedName>
</protein>
<feature type="domain" description="TfoX N-terminal" evidence="1">
    <location>
        <begin position="13"/>
        <end position="102"/>
    </location>
</feature>